<proteinExistence type="inferred from homology"/>
<dbReference type="RefSeq" id="WP_341370403.1">
    <property type="nucleotide sequence ID" value="NZ_JBBPCO010000005.1"/>
</dbReference>
<dbReference type="PROSITE" id="PS50810">
    <property type="entry name" value="FRATAXIN_2"/>
    <property type="match status" value="1"/>
</dbReference>
<accession>A0ABU9D737</accession>
<evidence type="ECO:0000256" key="1">
    <source>
        <dbReference type="ARBA" id="ARBA00008183"/>
    </source>
</evidence>
<dbReference type="SMART" id="SM01219">
    <property type="entry name" value="Frataxin_Cyay"/>
    <property type="match status" value="1"/>
</dbReference>
<keyword evidence="2 4" id="KW-0479">Metal-binding</keyword>
<dbReference type="InterPro" id="IPR047584">
    <property type="entry name" value="CyaY"/>
</dbReference>
<keyword evidence="6" id="KW-1185">Reference proteome</keyword>
<dbReference type="PROSITE" id="PS01344">
    <property type="entry name" value="FRATAXIN_1"/>
    <property type="match status" value="1"/>
</dbReference>
<gene>
    <name evidence="4 5" type="primary">cyaY</name>
    <name evidence="5" type="ORF">WOB96_06145</name>
</gene>
<dbReference type="Proteomes" id="UP001446205">
    <property type="component" value="Unassembled WGS sequence"/>
</dbReference>
<organism evidence="5 6">
    <name type="scientific">Thermithiobacillus plumbiphilus</name>
    <dbReference type="NCBI Taxonomy" id="1729899"/>
    <lineage>
        <taxon>Bacteria</taxon>
        <taxon>Pseudomonadati</taxon>
        <taxon>Pseudomonadota</taxon>
        <taxon>Acidithiobacillia</taxon>
        <taxon>Acidithiobacillales</taxon>
        <taxon>Thermithiobacillaceae</taxon>
        <taxon>Thermithiobacillus</taxon>
    </lineage>
</organism>
<comment type="caution">
    <text evidence="5">The sequence shown here is derived from an EMBL/GenBank/DDBJ whole genome shotgun (WGS) entry which is preliminary data.</text>
</comment>
<name>A0ABU9D737_9PROT</name>
<dbReference type="PANTHER" id="PTHR16821">
    <property type="entry name" value="FRATAXIN"/>
    <property type="match status" value="1"/>
</dbReference>
<evidence type="ECO:0000256" key="2">
    <source>
        <dbReference type="ARBA" id="ARBA00022723"/>
    </source>
</evidence>
<dbReference type="PANTHER" id="PTHR16821:SF2">
    <property type="entry name" value="FRATAXIN, MITOCHONDRIAL"/>
    <property type="match status" value="1"/>
</dbReference>
<dbReference type="Pfam" id="PF01491">
    <property type="entry name" value="Frataxin_Cyay"/>
    <property type="match status" value="1"/>
</dbReference>
<dbReference type="Gene3D" id="3.30.920.10">
    <property type="entry name" value="Frataxin/CyaY"/>
    <property type="match status" value="1"/>
</dbReference>
<comment type="similarity">
    <text evidence="1 4">Belongs to the frataxin family.</text>
</comment>
<dbReference type="HAMAP" id="MF_00142">
    <property type="entry name" value="CyaY"/>
    <property type="match status" value="1"/>
</dbReference>
<dbReference type="SUPFAM" id="SSF55387">
    <property type="entry name" value="Frataxin/Nqo15-like"/>
    <property type="match status" value="1"/>
</dbReference>
<comment type="function">
    <text evidence="4">Involved in iron-sulfur (Fe-S) cluster assembly. May act as a regulator of Fe-S biogenesis.</text>
</comment>
<dbReference type="InterPro" id="IPR036524">
    <property type="entry name" value="Frataxin/CyaY_sf"/>
</dbReference>
<keyword evidence="3 4" id="KW-0408">Iron</keyword>
<evidence type="ECO:0000256" key="3">
    <source>
        <dbReference type="ARBA" id="ARBA00023004"/>
    </source>
</evidence>
<sequence>MSENNFDLIAENAIQAIMDKMENAEGAEDMELDLINGVLQAGFEDGSKIIINKQSPARQIWLASPLGPAHFSFDAESQSWRDDRSGEVLERVLERAMSQKLGTTIRLD</sequence>
<evidence type="ECO:0000313" key="6">
    <source>
        <dbReference type="Proteomes" id="UP001446205"/>
    </source>
</evidence>
<dbReference type="InterPro" id="IPR002908">
    <property type="entry name" value="Frataxin/CyaY"/>
</dbReference>
<reference evidence="5 6" key="1">
    <citation type="submission" date="2024-04" db="EMBL/GenBank/DDBJ databases">
        <authorList>
            <person name="Abashina T."/>
            <person name="Shaikin A."/>
        </authorList>
    </citation>
    <scope>NUCLEOTIDE SEQUENCE [LARGE SCALE GENOMIC DNA]</scope>
    <source>
        <strain evidence="5 6">AAFK</strain>
    </source>
</reference>
<protein>
    <recommendedName>
        <fullName evidence="4">Iron-sulfur cluster assembly protein CyaY</fullName>
    </recommendedName>
</protein>
<evidence type="ECO:0000256" key="4">
    <source>
        <dbReference type="HAMAP-Rule" id="MF_00142"/>
    </source>
</evidence>
<dbReference type="EMBL" id="JBBPCO010000005">
    <property type="protein sequence ID" value="MEK8089344.1"/>
    <property type="molecule type" value="Genomic_DNA"/>
</dbReference>
<dbReference type="InterPro" id="IPR020895">
    <property type="entry name" value="Frataxin_CS"/>
</dbReference>
<evidence type="ECO:0000313" key="5">
    <source>
        <dbReference type="EMBL" id="MEK8089344.1"/>
    </source>
</evidence>